<comment type="function">
    <text evidence="12">Cytochrome bo(3) ubiquinol terminal oxidase is the component of the aerobic respiratory chain of E.coli that predominates when cells are grown at high aeration. Has proton pump activity across the membrane in addition to electron transfer, pumping 2 protons/electron.</text>
</comment>
<feature type="transmembrane region" description="Helical" evidence="19">
    <location>
        <begin position="142"/>
        <end position="168"/>
    </location>
</feature>
<dbReference type="InterPro" id="IPR035973">
    <property type="entry name" value="Cyt_c_oxidase_su3-like_sf"/>
</dbReference>
<evidence type="ECO:0000256" key="7">
    <source>
        <dbReference type="ARBA" id="ARBA00022692"/>
    </source>
</evidence>
<dbReference type="SUPFAM" id="SSF81452">
    <property type="entry name" value="Cytochrome c oxidase subunit III-like"/>
    <property type="match status" value="1"/>
</dbReference>
<dbReference type="Pfam" id="PF00510">
    <property type="entry name" value="COX3"/>
    <property type="match status" value="1"/>
</dbReference>
<feature type="region of interest" description="Disordered" evidence="18">
    <location>
        <begin position="1"/>
        <end position="24"/>
    </location>
</feature>
<comment type="similarity">
    <text evidence="2 17">Belongs to the cytochrome c oxidase subunit 3 family.</text>
</comment>
<evidence type="ECO:0000256" key="8">
    <source>
        <dbReference type="ARBA" id="ARBA00022982"/>
    </source>
</evidence>
<evidence type="ECO:0000256" key="5">
    <source>
        <dbReference type="ARBA" id="ARBA00022448"/>
    </source>
</evidence>
<evidence type="ECO:0000256" key="9">
    <source>
        <dbReference type="ARBA" id="ARBA00022989"/>
    </source>
</evidence>
<evidence type="ECO:0000256" key="14">
    <source>
        <dbReference type="ARBA" id="ARBA00031884"/>
    </source>
</evidence>
<evidence type="ECO:0000256" key="10">
    <source>
        <dbReference type="ARBA" id="ARBA00023002"/>
    </source>
</evidence>
<name>A0A0G0ZI38_9BACT</name>
<keyword evidence="8" id="KW-0249">Electron transport</keyword>
<dbReference type="InterPro" id="IPR014206">
    <property type="entry name" value="Cyt_c_ubiqinol_oxidase_su3"/>
</dbReference>
<dbReference type="AlphaFoldDB" id="A0A0G0ZI38"/>
<keyword evidence="11 19" id="KW-0472">Membrane</keyword>
<dbReference type="GO" id="GO:0009486">
    <property type="term" value="F:cytochrome bo3 ubiquinol oxidase activity"/>
    <property type="evidence" value="ECO:0007669"/>
    <property type="project" value="InterPro"/>
</dbReference>
<evidence type="ECO:0000256" key="18">
    <source>
        <dbReference type="SAM" id="MobiDB-lite"/>
    </source>
</evidence>
<dbReference type="NCBIfam" id="TIGR02842">
    <property type="entry name" value="CyoC"/>
    <property type="match status" value="1"/>
</dbReference>
<evidence type="ECO:0000256" key="3">
    <source>
        <dbReference type="ARBA" id="ARBA00011700"/>
    </source>
</evidence>
<evidence type="ECO:0000256" key="15">
    <source>
        <dbReference type="ARBA" id="ARBA00032189"/>
    </source>
</evidence>
<evidence type="ECO:0000313" key="22">
    <source>
        <dbReference type="Proteomes" id="UP000034704"/>
    </source>
</evidence>
<dbReference type="PANTHER" id="PTHR11403:SF2">
    <property type="entry name" value="CYTOCHROME BO(3) UBIQUINOL OXIDASE SUBUNIT 3"/>
    <property type="match status" value="1"/>
</dbReference>
<keyword evidence="9 19" id="KW-1133">Transmembrane helix</keyword>
<evidence type="ECO:0000256" key="13">
    <source>
        <dbReference type="ARBA" id="ARBA00030072"/>
    </source>
</evidence>
<evidence type="ECO:0000256" key="16">
    <source>
        <dbReference type="ARBA" id="ARBA00032717"/>
    </source>
</evidence>
<dbReference type="CDD" id="cd02863">
    <property type="entry name" value="Ubiquinol_oxidase_III"/>
    <property type="match status" value="1"/>
</dbReference>
<reference evidence="21 22" key="1">
    <citation type="journal article" date="2015" name="Nature">
        <title>rRNA introns, odd ribosomes, and small enigmatic genomes across a large radiation of phyla.</title>
        <authorList>
            <person name="Brown C.T."/>
            <person name="Hug L.A."/>
            <person name="Thomas B.C."/>
            <person name="Sharon I."/>
            <person name="Castelle C.J."/>
            <person name="Singh A."/>
            <person name="Wilkins M.J."/>
            <person name="Williams K.H."/>
            <person name="Banfield J.F."/>
        </authorList>
    </citation>
    <scope>NUCLEOTIDE SEQUENCE [LARGE SCALE GENOMIC DNA]</scope>
</reference>
<dbReference type="GO" id="GO:0005886">
    <property type="term" value="C:plasma membrane"/>
    <property type="evidence" value="ECO:0007669"/>
    <property type="project" value="UniProtKB-SubCell"/>
</dbReference>
<evidence type="ECO:0000256" key="12">
    <source>
        <dbReference type="ARBA" id="ARBA00025694"/>
    </source>
</evidence>
<sequence>MKLKENNMKEETLNHNSFRPGRESADGEAKAIFGFWVYIMSDTLLFAAIFATHAVLHNNTFDGPSAKELVNMTFVLTETLVLLASSFAFGIASTYAHHHNKKNIVLVWISVTFLLGAAFIGMEMTEFAKLFQEGNSWQRSGFLSGFFTLIGTHGLHVTAGLIWMVSVFAQVLKYGLTDRTIGRISTLGLFWHFLYIVWIFIFTLVYLMGVI</sequence>
<dbReference type="InterPro" id="IPR024791">
    <property type="entry name" value="Cyt_c/ubiquinol_Oxase_su3"/>
</dbReference>
<organism evidence="21 22">
    <name type="scientific">Candidatus Nomurabacteria bacterium GW2011_GWC2_42_20</name>
    <dbReference type="NCBI Taxonomy" id="1618756"/>
    <lineage>
        <taxon>Bacteria</taxon>
        <taxon>Candidatus Nomuraibacteriota</taxon>
    </lineage>
</organism>
<dbReference type="EMBL" id="LCDG01000001">
    <property type="protein sequence ID" value="KKS48344.1"/>
    <property type="molecule type" value="Genomic_DNA"/>
</dbReference>
<evidence type="ECO:0000259" key="20">
    <source>
        <dbReference type="PROSITE" id="PS50253"/>
    </source>
</evidence>
<dbReference type="Gene3D" id="1.20.120.80">
    <property type="entry name" value="Cytochrome c oxidase, subunit III, four-helix bundle"/>
    <property type="match status" value="1"/>
</dbReference>
<evidence type="ECO:0000256" key="1">
    <source>
        <dbReference type="ARBA" id="ARBA00004651"/>
    </source>
</evidence>
<feature type="transmembrane region" description="Helical" evidence="19">
    <location>
        <begin position="72"/>
        <end position="92"/>
    </location>
</feature>
<evidence type="ECO:0000256" key="4">
    <source>
        <dbReference type="ARBA" id="ARBA00014687"/>
    </source>
</evidence>
<dbReference type="PANTHER" id="PTHR11403">
    <property type="entry name" value="CYTOCHROME C OXIDASE SUBUNIT III"/>
    <property type="match status" value="1"/>
</dbReference>
<dbReference type="InterPro" id="IPR013833">
    <property type="entry name" value="Cyt_c_oxidase_su3_a-hlx"/>
</dbReference>
<evidence type="ECO:0000256" key="19">
    <source>
        <dbReference type="SAM" id="Phobius"/>
    </source>
</evidence>
<evidence type="ECO:0000256" key="17">
    <source>
        <dbReference type="RuleBase" id="RU003376"/>
    </source>
</evidence>
<evidence type="ECO:0000256" key="11">
    <source>
        <dbReference type="ARBA" id="ARBA00023136"/>
    </source>
</evidence>
<evidence type="ECO:0000256" key="6">
    <source>
        <dbReference type="ARBA" id="ARBA00022475"/>
    </source>
</evidence>
<feature type="domain" description="Heme-copper oxidase subunit III family profile" evidence="20">
    <location>
        <begin position="1"/>
        <end position="210"/>
    </location>
</feature>
<keyword evidence="6" id="KW-1003">Cell membrane</keyword>
<dbReference type="GO" id="GO:0004129">
    <property type="term" value="F:cytochrome-c oxidase activity"/>
    <property type="evidence" value="ECO:0007669"/>
    <property type="project" value="InterPro"/>
</dbReference>
<dbReference type="FunFam" id="1.20.120.80:FF:000001">
    <property type="entry name" value="Cytochrome (Ubi)quinol oxidase subunit III"/>
    <property type="match status" value="1"/>
</dbReference>
<comment type="subunit">
    <text evidence="3">Heterooctamer of two A chains, two B chains, two C chains and two D chains.</text>
</comment>
<dbReference type="Proteomes" id="UP000034704">
    <property type="component" value="Unassembled WGS sequence"/>
</dbReference>
<gene>
    <name evidence="21" type="ORF">UV12_C0001G0039</name>
</gene>
<keyword evidence="7 17" id="KW-0812">Transmembrane</keyword>
<dbReference type="InterPro" id="IPR000298">
    <property type="entry name" value="Cyt_c_oxidase-like_su3"/>
</dbReference>
<dbReference type="InterPro" id="IPR033946">
    <property type="entry name" value="Ubiquinol_oxase_su3_dom"/>
</dbReference>
<dbReference type="PATRIC" id="fig|1618756.3.peg.39"/>
<evidence type="ECO:0000313" key="21">
    <source>
        <dbReference type="EMBL" id="KKS48344.1"/>
    </source>
</evidence>
<proteinExistence type="inferred from homology"/>
<protein>
    <recommendedName>
        <fullName evidence="4">Cytochrome bo(3) ubiquinol oxidase subunit 3</fullName>
    </recommendedName>
    <alternativeName>
        <fullName evidence="15">Cytochrome o ubiquinol oxidase subunit 3</fullName>
    </alternativeName>
    <alternativeName>
        <fullName evidence="13">Oxidase bo(3) subunit 3</fullName>
    </alternativeName>
    <alternativeName>
        <fullName evidence="16">Ubiquinol oxidase polypeptide III</fullName>
    </alternativeName>
    <alternativeName>
        <fullName evidence="14">Ubiquinol oxidase subunit 3</fullName>
    </alternativeName>
</protein>
<keyword evidence="5" id="KW-0813">Transport</keyword>
<dbReference type="GO" id="GO:0019646">
    <property type="term" value="P:aerobic electron transport chain"/>
    <property type="evidence" value="ECO:0007669"/>
    <property type="project" value="InterPro"/>
</dbReference>
<feature type="transmembrane region" description="Helical" evidence="19">
    <location>
        <begin position="31"/>
        <end position="52"/>
    </location>
</feature>
<feature type="transmembrane region" description="Helical" evidence="19">
    <location>
        <begin position="189"/>
        <end position="209"/>
    </location>
</feature>
<evidence type="ECO:0000256" key="2">
    <source>
        <dbReference type="ARBA" id="ARBA00010581"/>
    </source>
</evidence>
<comment type="caution">
    <text evidence="21">The sequence shown here is derived from an EMBL/GenBank/DDBJ whole genome shotgun (WGS) entry which is preliminary data.</text>
</comment>
<feature type="transmembrane region" description="Helical" evidence="19">
    <location>
        <begin position="104"/>
        <end position="122"/>
    </location>
</feature>
<accession>A0A0G0ZI38</accession>
<dbReference type="STRING" id="1618756.UV12_C0001G0039"/>
<dbReference type="PROSITE" id="PS50253">
    <property type="entry name" value="COX3"/>
    <property type="match status" value="1"/>
</dbReference>
<feature type="compositionally biased region" description="Basic and acidic residues" evidence="18">
    <location>
        <begin position="1"/>
        <end position="13"/>
    </location>
</feature>
<comment type="subcellular location">
    <subcellularLocation>
        <location evidence="1 17">Cell membrane</location>
        <topology evidence="1 17">Multi-pass membrane protein</topology>
    </subcellularLocation>
</comment>
<keyword evidence="10" id="KW-0560">Oxidoreductase</keyword>